<evidence type="ECO:0000256" key="5">
    <source>
        <dbReference type="ARBA" id="ARBA00018679"/>
    </source>
</evidence>
<dbReference type="EC" id="4.2.3.1" evidence="4 11"/>
<feature type="domain" description="Threonine synthase N-terminal" evidence="14">
    <location>
        <begin position="2"/>
        <end position="80"/>
    </location>
</feature>
<dbReference type="NCBIfam" id="TIGR00260">
    <property type="entry name" value="thrC"/>
    <property type="match status" value="1"/>
</dbReference>
<dbReference type="InterPro" id="IPR001926">
    <property type="entry name" value="TrpB-like_PALP"/>
</dbReference>
<dbReference type="Gene3D" id="3.40.50.1100">
    <property type="match status" value="2"/>
</dbReference>
<organism evidence="15 16">
    <name type="scientific">Sphingomonas gilva</name>
    <dbReference type="NCBI Taxonomy" id="2305907"/>
    <lineage>
        <taxon>Bacteria</taxon>
        <taxon>Pseudomonadati</taxon>
        <taxon>Pseudomonadota</taxon>
        <taxon>Alphaproteobacteria</taxon>
        <taxon>Sphingomonadales</taxon>
        <taxon>Sphingomonadaceae</taxon>
        <taxon>Sphingomonas</taxon>
    </lineage>
</organism>
<dbReference type="PROSITE" id="PS00165">
    <property type="entry name" value="DEHYDRATASE_SER_THR"/>
    <property type="match status" value="1"/>
</dbReference>
<keyword evidence="8 12" id="KW-0663">Pyridoxal phosphate</keyword>
<feature type="modified residue" description="N6-(pyridoxal phosphate)lysine" evidence="12">
    <location>
        <position position="112"/>
    </location>
</feature>
<dbReference type="GO" id="GO:0030170">
    <property type="term" value="F:pyridoxal phosphate binding"/>
    <property type="evidence" value="ECO:0007669"/>
    <property type="project" value="InterPro"/>
</dbReference>
<comment type="pathway">
    <text evidence="2">Amino-acid biosynthesis; L-threonine biosynthesis; L-threonine from L-aspartate: step 5/5.</text>
</comment>
<protein>
    <recommendedName>
        <fullName evidence="5 11">Threonine synthase</fullName>
        <ecNumber evidence="4 11">4.2.3.1</ecNumber>
    </recommendedName>
</protein>
<dbReference type="SUPFAM" id="SSF53686">
    <property type="entry name" value="Tryptophan synthase beta subunit-like PLP-dependent enzymes"/>
    <property type="match status" value="1"/>
</dbReference>
<dbReference type="InterPro" id="IPR037158">
    <property type="entry name" value="Thr_synth_N_sf"/>
</dbReference>
<dbReference type="UniPathway" id="UPA00050">
    <property type="reaction ID" value="UER00065"/>
</dbReference>
<gene>
    <name evidence="15" type="ORF">D1610_08280</name>
</gene>
<dbReference type="CDD" id="cd01560">
    <property type="entry name" value="Thr-synth_2"/>
    <property type="match status" value="1"/>
</dbReference>
<proteinExistence type="inferred from homology"/>
<keyword evidence="9 15" id="KW-0456">Lyase</keyword>
<dbReference type="RefSeq" id="WP_118863627.1">
    <property type="nucleotide sequence ID" value="NZ_QWLV01000002.1"/>
</dbReference>
<dbReference type="InterPro" id="IPR051166">
    <property type="entry name" value="Threonine_Synthase"/>
</dbReference>
<name>A0A396RPI4_9SPHN</name>
<dbReference type="Pfam" id="PF00291">
    <property type="entry name" value="PALP"/>
    <property type="match status" value="1"/>
</dbReference>
<comment type="catalytic activity">
    <reaction evidence="10">
        <text>O-phospho-L-homoserine + H2O = L-threonine + phosphate</text>
        <dbReference type="Rhea" id="RHEA:10840"/>
        <dbReference type="ChEBI" id="CHEBI:15377"/>
        <dbReference type="ChEBI" id="CHEBI:43474"/>
        <dbReference type="ChEBI" id="CHEBI:57590"/>
        <dbReference type="ChEBI" id="CHEBI:57926"/>
        <dbReference type="EC" id="4.2.3.1"/>
    </reaction>
</comment>
<keyword evidence="16" id="KW-1185">Reference proteome</keyword>
<dbReference type="InterPro" id="IPR000634">
    <property type="entry name" value="Ser/Thr_deHydtase_PyrdxlP-BS"/>
</dbReference>
<comment type="cofactor">
    <cofactor evidence="1 12">
        <name>pyridoxal 5'-phosphate</name>
        <dbReference type="ChEBI" id="CHEBI:597326"/>
    </cofactor>
</comment>
<dbReference type="PANTHER" id="PTHR42690">
    <property type="entry name" value="THREONINE SYNTHASE FAMILY MEMBER"/>
    <property type="match status" value="1"/>
</dbReference>
<evidence type="ECO:0000256" key="2">
    <source>
        <dbReference type="ARBA" id="ARBA00004979"/>
    </source>
</evidence>
<dbReference type="InterPro" id="IPR004450">
    <property type="entry name" value="Thr_synthase-like"/>
</dbReference>
<evidence type="ECO:0000256" key="3">
    <source>
        <dbReference type="ARBA" id="ARBA00005517"/>
    </source>
</evidence>
<accession>A0A396RPI4</accession>
<evidence type="ECO:0000259" key="14">
    <source>
        <dbReference type="Pfam" id="PF14821"/>
    </source>
</evidence>
<dbReference type="Pfam" id="PF24857">
    <property type="entry name" value="THR4_C"/>
    <property type="match status" value="1"/>
</dbReference>
<evidence type="ECO:0000313" key="16">
    <source>
        <dbReference type="Proteomes" id="UP000266693"/>
    </source>
</evidence>
<evidence type="ECO:0000313" key="15">
    <source>
        <dbReference type="EMBL" id="RHW18437.1"/>
    </source>
</evidence>
<feature type="domain" description="Tryptophan synthase beta chain-like PALP" evidence="13">
    <location>
        <begin position="87"/>
        <end position="342"/>
    </location>
</feature>
<dbReference type="InterPro" id="IPR036052">
    <property type="entry name" value="TrpB-like_PALP_sf"/>
</dbReference>
<dbReference type="PANTHER" id="PTHR42690:SF1">
    <property type="entry name" value="THREONINE SYNTHASE-LIKE 2"/>
    <property type="match status" value="1"/>
</dbReference>
<sequence>MRYISTRGRAPALDFRGATLAGLASDGGLYLPDAWPTLSQDEIAGLGGLSYVDTAVAVMAPFVGDALTREELRDLCEHAYGRFAHDAVTPLVQLDHQHWLLELFHGPTLAFKDVALQLLGLLFEKFLHGSGDHLTIIGATSGDTGSAAIDAVAGREGIHIFMLHPAGRVSDVQRRQMTTVRAPNVHNIAIEGDFDQAQALVKAMFADSDFAGRFRLSAVNSINWARLMAQVVYYFHAAVRLGAPHRPVAFSVPTGNFGDVFAGYVASRMGLPVERLIVATNVNDILHRALSEGDYSQGSVVPTATPSMDIQVSSNFERLLFDLGGRTSLADQMAGFEATRAMRLTNSQREGAARLFSSARIDADGMARAMAWACERAGQLIDPHSAIGLAAAREAAGIDPATPIVTLATAHPAKFPDAVERATGQRPRLPSRIGNLFDREESYATLPAEIGAIEAFVAERATPRG</sequence>
<reference evidence="15 16" key="1">
    <citation type="submission" date="2018-08" db="EMBL/GenBank/DDBJ databases">
        <title>The multiple taxonomic identification of Sphingomonas gilva.</title>
        <authorList>
            <person name="Zhu D."/>
            <person name="Zheng S."/>
        </authorList>
    </citation>
    <scope>NUCLEOTIDE SEQUENCE [LARGE SCALE GENOMIC DNA]</scope>
    <source>
        <strain evidence="15 16">ZDH117</strain>
    </source>
</reference>
<evidence type="ECO:0000256" key="9">
    <source>
        <dbReference type="ARBA" id="ARBA00023239"/>
    </source>
</evidence>
<comment type="caution">
    <text evidence="15">The sequence shown here is derived from an EMBL/GenBank/DDBJ whole genome shotgun (WGS) entry which is preliminary data.</text>
</comment>
<evidence type="ECO:0000256" key="8">
    <source>
        <dbReference type="ARBA" id="ARBA00022898"/>
    </source>
</evidence>
<dbReference type="GO" id="GO:0009088">
    <property type="term" value="P:threonine biosynthetic process"/>
    <property type="evidence" value="ECO:0007669"/>
    <property type="project" value="UniProtKB-UniRule"/>
</dbReference>
<keyword evidence="6" id="KW-0028">Amino-acid biosynthesis</keyword>
<evidence type="ECO:0000256" key="1">
    <source>
        <dbReference type="ARBA" id="ARBA00001933"/>
    </source>
</evidence>
<dbReference type="GO" id="GO:0004795">
    <property type="term" value="F:threonine synthase activity"/>
    <property type="evidence" value="ECO:0007669"/>
    <property type="project" value="UniProtKB-UniRule"/>
</dbReference>
<dbReference type="AlphaFoldDB" id="A0A396RPI4"/>
<dbReference type="Pfam" id="PF14821">
    <property type="entry name" value="Thr_synth_N"/>
    <property type="match status" value="1"/>
</dbReference>
<evidence type="ECO:0000256" key="10">
    <source>
        <dbReference type="ARBA" id="ARBA00049144"/>
    </source>
</evidence>
<dbReference type="Proteomes" id="UP000266693">
    <property type="component" value="Unassembled WGS sequence"/>
</dbReference>
<evidence type="ECO:0000256" key="6">
    <source>
        <dbReference type="ARBA" id="ARBA00022605"/>
    </source>
</evidence>
<evidence type="ECO:0000259" key="13">
    <source>
        <dbReference type="Pfam" id="PF00291"/>
    </source>
</evidence>
<dbReference type="OrthoDB" id="9763107at2"/>
<evidence type="ECO:0000256" key="11">
    <source>
        <dbReference type="NCBIfam" id="TIGR00260"/>
    </source>
</evidence>
<evidence type="ECO:0000256" key="12">
    <source>
        <dbReference type="PIRSR" id="PIRSR604450-51"/>
    </source>
</evidence>
<dbReference type="Gene3D" id="3.90.1380.10">
    <property type="entry name" value="Threonine synthase, N-terminal domain"/>
    <property type="match status" value="1"/>
</dbReference>
<evidence type="ECO:0000256" key="4">
    <source>
        <dbReference type="ARBA" id="ARBA00013028"/>
    </source>
</evidence>
<dbReference type="EMBL" id="QWLV01000002">
    <property type="protein sequence ID" value="RHW18437.1"/>
    <property type="molecule type" value="Genomic_DNA"/>
</dbReference>
<keyword evidence="7" id="KW-0791">Threonine biosynthesis</keyword>
<comment type="similarity">
    <text evidence="3">Belongs to the threonine synthase family.</text>
</comment>
<dbReference type="InterPro" id="IPR029144">
    <property type="entry name" value="Thr_synth_N"/>
</dbReference>
<evidence type="ECO:0000256" key="7">
    <source>
        <dbReference type="ARBA" id="ARBA00022697"/>
    </source>
</evidence>